<evidence type="ECO:0000313" key="7">
    <source>
        <dbReference type="EMBL" id="CAI0444810.1"/>
    </source>
</evidence>
<keyword evidence="8" id="KW-1185">Reference proteome</keyword>
<dbReference type="PRINTS" id="PR00305">
    <property type="entry name" value="1433ZETA"/>
</dbReference>
<evidence type="ECO:0000256" key="4">
    <source>
        <dbReference type="SAM" id="MobiDB-lite"/>
    </source>
</evidence>
<accession>A0AAV0MGA5</accession>
<evidence type="ECO:0000256" key="2">
    <source>
        <dbReference type="PIRSR" id="PIRSR000868-1"/>
    </source>
</evidence>
<dbReference type="SMART" id="SM00101">
    <property type="entry name" value="14_3_3"/>
    <property type="match status" value="1"/>
</dbReference>
<evidence type="ECO:0000313" key="8">
    <source>
        <dbReference type="Proteomes" id="UP001154282"/>
    </source>
</evidence>
<proteinExistence type="inferred from homology"/>
<evidence type="ECO:0000259" key="5">
    <source>
        <dbReference type="SMART" id="SM00101"/>
    </source>
</evidence>
<organism evidence="7 8">
    <name type="scientific">Linum tenue</name>
    <dbReference type="NCBI Taxonomy" id="586396"/>
    <lineage>
        <taxon>Eukaryota</taxon>
        <taxon>Viridiplantae</taxon>
        <taxon>Streptophyta</taxon>
        <taxon>Embryophyta</taxon>
        <taxon>Tracheophyta</taxon>
        <taxon>Spermatophyta</taxon>
        <taxon>Magnoliopsida</taxon>
        <taxon>eudicotyledons</taxon>
        <taxon>Gunneridae</taxon>
        <taxon>Pentapetalae</taxon>
        <taxon>rosids</taxon>
        <taxon>fabids</taxon>
        <taxon>Malpighiales</taxon>
        <taxon>Linaceae</taxon>
        <taxon>Linum</taxon>
    </lineage>
</organism>
<dbReference type="PIRSF" id="PIRSF000868">
    <property type="entry name" value="14-3-3"/>
    <property type="match status" value="1"/>
</dbReference>
<dbReference type="Gene3D" id="1.20.190.20">
    <property type="entry name" value="14-3-3 domain"/>
    <property type="match status" value="1"/>
</dbReference>
<dbReference type="PROSITE" id="PS00796">
    <property type="entry name" value="1433_1"/>
    <property type="match status" value="1"/>
</dbReference>
<comment type="similarity">
    <text evidence="1 3">Belongs to the 14-3-3 family.</text>
</comment>
<reference evidence="7" key="1">
    <citation type="submission" date="2022-08" db="EMBL/GenBank/DDBJ databases">
        <authorList>
            <person name="Gutierrez-Valencia J."/>
        </authorList>
    </citation>
    <scope>NUCLEOTIDE SEQUENCE</scope>
</reference>
<dbReference type="EMBL" id="CAMGYJ010000007">
    <property type="protein sequence ID" value="CAI0444775.1"/>
    <property type="molecule type" value="Genomic_DNA"/>
</dbReference>
<evidence type="ECO:0000313" key="6">
    <source>
        <dbReference type="EMBL" id="CAI0444775.1"/>
    </source>
</evidence>
<dbReference type="Pfam" id="PF00244">
    <property type="entry name" value="14-3-3"/>
    <property type="match status" value="1"/>
</dbReference>
<dbReference type="FunFam" id="1.20.190.20:FF:000002">
    <property type="entry name" value="14-3-3 protein epsilon"/>
    <property type="match status" value="1"/>
</dbReference>
<dbReference type="PROSITE" id="PS00797">
    <property type="entry name" value="1433_2"/>
    <property type="match status" value="1"/>
</dbReference>
<feature type="compositionally biased region" description="Basic and acidic residues" evidence="4">
    <location>
        <begin position="244"/>
        <end position="257"/>
    </location>
</feature>
<dbReference type="AlphaFoldDB" id="A0AAV0MGA5"/>
<feature type="site" description="Interaction with phosphoserine on interacting protein" evidence="2">
    <location>
        <position position="133"/>
    </location>
</feature>
<protein>
    <recommendedName>
        <fullName evidence="5">14-3-3 domain-containing protein</fullName>
    </recommendedName>
</protein>
<evidence type="ECO:0000256" key="1">
    <source>
        <dbReference type="ARBA" id="ARBA00006141"/>
    </source>
</evidence>
<feature type="region of interest" description="Disordered" evidence="4">
    <location>
        <begin position="237"/>
        <end position="257"/>
    </location>
</feature>
<dbReference type="PANTHER" id="PTHR18860">
    <property type="entry name" value="14-3-3 PROTEIN"/>
    <property type="match status" value="1"/>
</dbReference>
<dbReference type="Proteomes" id="UP001154282">
    <property type="component" value="Unassembled WGS sequence"/>
</dbReference>
<feature type="domain" description="14-3-3" evidence="5">
    <location>
        <begin position="7"/>
        <end position="248"/>
    </location>
</feature>
<dbReference type="InterPro" id="IPR023409">
    <property type="entry name" value="14-3-3_CS"/>
</dbReference>
<dbReference type="InterPro" id="IPR023410">
    <property type="entry name" value="14-3-3_domain"/>
</dbReference>
<name>A0AAV0MGA5_9ROSI</name>
<gene>
    <name evidence="6" type="ORF">LITE_LOCUS28243</name>
    <name evidence="7" type="ORF">LITE_LOCUS28258</name>
</gene>
<dbReference type="EMBL" id="CAMGYJ010000007">
    <property type="protein sequence ID" value="CAI0444810.1"/>
    <property type="molecule type" value="Genomic_DNA"/>
</dbReference>
<sequence>MAATNERDSCVYTAKLAEQAERYEEMVDAMKKLATLNVELTIEERNLLSVGYKNVIGARRASWRILSSIEQKEEGKGNDQNVKRIKGYRQKVETELSDICTDVMTVIDEHLIPSCSGAESTVFFYKMKGDYYRYLAEFKAGDERKEVADQSMKAYQAASTAAEADLPPTHPIRLGLALNYSVFYYEILNSPERACHLAKQAFDEAIHELDTLSEESYKDSTLIMQLLRDNLTLWTSDIPDDGEEGKLEKGGGGEDAE</sequence>
<feature type="site" description="Interaction with phosphoserine on interacting protein" evidence="2">
    <location>
        <position position="60"/>
    </location>
</feature>
<dbReference type="InterPro" id="IPR036815">
    <property type="entry name" value="14-3-3_dom_sf"/>
</dbReference>
<evidence type="ECO:0000256" key="3">
    <source>
        <dbReference type="RuleBase" id="RU003466"/>
    </source>
</evidence>
<comment type="caution">
    <text evidence="7">The sequence shown here is derived from an EMBL/GenBank/DDBJ whole genome shotgun (WGS) entry which is preliminary data.</text>
</comment>
<dbReference type="InterPro" id="IPR000308">
    <property type="entry name" value="14-3-3"/>
</dbReference>
<dbReference type="SUPFAM" id="SSF48445">
    <property type="entry name" value="14-3-3 protein"/>
    <property type="match status" value="1"/>
</dbReference>